<dbReference type="RefSeq" id="XP_005769989.1">
    <property type="nucleotide sequence ID" value="XM_005769932.1"/>
</dbReference>
<feature type="chain" id="PRO_5044291290" description="TNFR-Cys domain-containing protein" evidence="2">
    <location>
        <begin position="19"/>
        <end position="427"/>
    </location>
</feature>
<organism evidence="3 4">
    <name type="scientific">Emiliania huxleyi (strain CCMP1516)</name>
    <dbReference type="NCBI Taxonomy" id="280463"/>
    <lineage>
        <taxon>Eukaryota</taxon>
        <taxon>Haptista</taxon>
        <taxon>Haptophyta</taxon>
        <taxon>Prymnesiophyceae</taxon>
        <taxon>Isochrysidales</taxon>
        <taxon>Noelaerhabdaceae</taxon>
        <taxon>Emiliania</taxon>
    </lineage>
</organism>
<evidence type="ECO:0008006" key="5">
    <source>
        <dbReference type="Google" id="ProtNLM"/>
    </source>
</evidence>
<evidence type="ECO:0000313" key="3">
    <source>
        <dbReference type="EnsemblProtists" id="EOD17560"/>
    </source>
</evidence>
<evidence type="ECO:0000256" key="1">
    <source>
        <dbReference type="SAM" id="Phobius"/>
    </source>
</evidence>
<reference evidence="3" key="2">
    <citation type="submission" date="2024-10" db="UniProtKB">
        <authorList>
            <consortium name="EnsemblProtists"/>
        </authorList>
    </citation>
    <scope>IDENTIFICATION</scope>
</reference>
<dbReference type="Proteomes" id="UP000013827">
    <property type="component" value="Unassembled WGS sequence"/>
</dbReference>
<keyword evidence="2" id="KW-0732">Signal</keyword>
<dbReference type="EnsemblProtists" id="EOD17560">
    <property type="protein sequence ID" value="EOD17560"/>
    <property type="gene ID" value="EMIHUDRAFT_244007"/>
</dbReference>
<name>A0A0D3J225_EMIH1</name>
<accession>A0A0D3J225</accession>
<dbReference type="HOGENOM" id="CLU_708687_0_0_1"/>
<sequence length="427" mass="45395">MARLRLWCLAAWATSAAGRSCHKPSCYCDDTCIFSGDGQCSVDGRCRLGTDCADCGERHERDVGAFLCSTSCTGGLKGQCDDGGPGSRTTDCAFGSDCDDCGVRFAENDDCDDGVITLCRDDHANCAFCAFASDCGDCGKRQRPCKDPHPEDALEDEEGYYDDVAVTTSTAFHASAGCHGAGEARCEPSCNLLHGGIGQCSSCACSRCAYCVPPEFALRHPPPPSSRAPLAASRFSCDMLEARHNLLAREAPLHCYSLQSSAQCELAFTYDAQAAQIPLSVCHWCGGLGYAGLSTCCSTAAHPASCFALDEFSHHCRPACDDPSWACFPKSELPSPAAKTPHRARQTSNMLSAMVALPFFVIAALAAAATRWYCQQSKPKARLSTRAIEKTPLSSRAVEGGDPEEDAESVVEMVSARAALIDAGQRY</sequence>
<proteinExistence type="predicted"/>
<reference evidence="4" key="1">
    <citation type="journal article" date="2013" name="Nature">
        <title>Pan genome of the phytoplankton Emiliania underpins its global distribution.</title>
        <authorList>
            <person name="Read B.A."/>
            <person name="Kegel J."/>
            <person name="Klute M.J."/>
            <person name="Kuo A."/>
            <person name="Lefebvre S.C."/>
            <person name="Maumus F."/>
            <person name="Mayer C."/>
            <person name="Miller J."/>
            <person name="Monier A."/>
            <person name="Salamov A."/>
            <person name="Young J."/>
            <person name="Aguilar M."/>
            <person name="Claverie J.M."/>
            <person name="Frickenhaus S."/>
            <person name="Gonzalez K."/>
            <person name="Herman E.K."/>
            <person name="Lin Y.C."/>
            <person name="Napier J."/>
            <person name="Ogata H."/>
            <person name="Sarno A.F."/>
            <person name="Shmutz J."/>
            <person name="Schroeder D."/>
            <person name="de Vargas C."/>
            <person name="Verret F."/>
            <person name="von Dassow P."/>
            <person name="Valentin K."/>
            <person name="Van de Peer Y."/>
            <person name="Wheeler G."/>
            <person name="Dacks J.B."/>
            <person name="Delwiche C.F."/>
            <person name="Dyhrman S.T."/>
            <person name="Glockner G."/>
            <person name="John U."/>
            <person name="Richards T."/>
            <person name="Worden A.Z."/>
            <person name="Zhang X."/>
            <person name="Grigoriev I.V."/>
            <person name="Allen A.E."/>
            <person name="Bidle K."/>
            <person name="Borodovsky M."/>
            <person name="Bowler C."/>
            <person name="Brownlee C."/>
            <person name="Cock J.M."/>
            <person name="Elias M."/>
            <person name="Gladyshev V.N."/>
            <person name="Groth M."/>
            <person name="Guda C."/>
            <person name="Hadaegh A."/>
            <person name="Iglesias-Rodriguez M.D."/>
            <person name="Jenkins J."/>
            <person name="Jones B.M."/>
            <person name="Lawson T."/>
            <person name="Leese F."/>
            <person name="Lindquist E."/>
            <person name="Lobanov A."/>
            <person name="Lomsadze A."/>
            <person name="Malik S.B."/>
            <person name="Marsh M.E."/>
            <person name="Mackinder L."/>
            <person name="Mock T."/>
            <person name="Mueller-Roeber B."/>
            <person name="Pagarete A."/>
            <person name="Parker M."/>
            <person name="Probert I."/>
            <person name="Quesneville H."/>
            <person name="Raines C."/>
            <person name="Rensing S.A."/>
            <person name="Riano-Pachon D.M."/>
            <person name="Richier S."/>
            <person name="Rokitta S."/>
            <person name="Shiraiwa Y."/>
            <person name="Soanes D.M."/>
            <person name="van der Giezen M."/>
            <person name="Wahlund T.M."/>
            <person name="Williams B."/>
            <person name="Wilson W."/>
            <person name="Wolfe G."/>
            <person name="Wurch L.L."/>
        </authorList>
    </citation>
    <scope>NUCLEOTIDE SEQUENCE</scope>
</reference>
<evidence type="ECO:0000313" key="4">
    <source>
        <dbReference type="Proteomes" id="UP000013827"/>
    </source>
</evidence>
<evidence type="ECO:0000256" key="2">
    <source>
        <dbReference type="SAM" id="SignalP"/>
    </source>
</evidence>
<keyword evidence="1" id="KW-0472">Membrane</keyword>
<dbReference type="AlphaFoldDB" id="A0A0D3J225"/>
<dbReference type="GeneID" id="17263709"/>
<feature type="signal peptide" evidence="2">
    <location>
        <begin position="1"/>
        <end position="18"/>
    </location>
</feature>
<dbReference type="PaxDb" id="2903-EOD17560"/>
<keyword evidence="4" id="KW-1185">Reference proteome</keyword>
<keyword evidence="1" id="KW-1133">Transmembrane helix</keyword>
<dbReference type="KEGG" id="ehx:EMIHUDRAFT_244007"/>
<keyword evidence="1" id="KW-0812">Transmembrane</keyword>
<feature type="transmembrane region" description="Helical" evidence="1">
    <location>
        <begin position="350"/>
        <end position="374"/>
    </location>
</feature>
<protein>
    <recommendedName>
        <fullName evidence="5">TNFR-Cys domain-containing protein</fullName>
    </recommendedName>
</protein>